<sequence length="163" mass="18739">MARMRDIHELQMDSISWWPPAIGWWLLAVALAGLLVAAWWGIRNLLAYPPGTWHRDARNQLLALKKLSRQLSAEQSLRELSELLRRIAVTRLGREQAAGLNGEDWLAWLQQQDPQQFSWQEQARVLITVPYAPPGYTSVSQDQVILLIDAALNWARYDRKLSS</sequence>
<organism evidence="2">
    <name type="scientific">Thiolapillus brandeum</name>
    <dbReference type="NCBI Taxonomy" id="1076588"/>
    <lineage>
        <taxon>Bacteria</taxon>
        <taxon>Pseudomonadati</taxon>
        <taxon>Pseudomonadota</taxon>
        <taxon>Gammaproteobacteria</taxon>
        <taxon>Chromatiales</taxon>
        <taxon>Sedimenticolaceae</taxon>
        <taxon>Thiolapillus</taxon>
    </lineage>
</organism>
<gene>
    <name evidence="2" type="ORF">ENG92_04060</name>
</gene>
<dbReference type="InterPro" id="IPR025489">
    <property type="entry name" value="DUF4381"/>
</dbReference>
<dbReference type="Proteomes" id="UP000885822">
    <property type="component" value="Unassembled WGS sequence"/>
</dbReference>
<dbReference type="AlphaFoldDB" id="A0A831NYC6"/>
<reference evidence="2" key="1">
    <citation type="journal article" date="2020" name="mSystems">
        <title>Genome- and Community-Level Interaction Insights into Carbon Utilization and Element Cycling Functions of Hydrothermarchaeota in Hydrothermal Sediment.</title>
        <authorList>
            <person name="Zhou Z."/>
            <person name="Liu Y."/>
            <person name="Xu W."/>
            <person name="Pan J."/>
            <person name="Luo Z.H."/>
            <person name="Li M."/>
        </authorList>
    </citation>
    <scope>NUCLEOTIDE SEQUENCE [LARGE SCALE GENOMIC DNA]</scope>
    <source>
        <strain evidence="2">HyVt-26</strain>
    </source>
</reference>
<evidence type="ECO:0000313" key="2">
    <source>
        <dbReference type="EMBL" id="HDK38171.1"/>
    </source>
</evidence>
<keyword evidence="1" id="KW-0812">Transmembrane</keyword>
<keyword evidence="1" id="KW-0472">Membrane</keyword>
<proteinExistence type="predicted"/>
<name>A0A831NYC6_9GAMM</name>
<keyword evidence="1" id="KW-1133">Transmembrane helix</keyword>
<comment type="caution">
    <text evidence="2">The sequence shown here is derived from an EMBL/GenBank/DDBJ whole genome shotgun (WGS) entry which is preliminary data.</text>
</comment>
<protein>
    <submittedName>
        <fullName evidence="2">DUF4381 domain-containing protein</fullName>
    </submittedName>
</protein>
<evidence type="ECO:0000256" key="1">
    <source>
        <dbReference type="SAM" id="Phobius"/>
    </source>
</evidence>
<dbReference type="EMBL" id="DRCV01000180">
    <property type="protein sequence ID" value="HDK38171.1"/>
    <property type="molecule type" value="Genomic_DNA"/>
</dbReference>
<dbReference type="Pfam" id="PF14316">
    <property type="entry name" value="DUF4381"/>
    <property type="match status" value="1"/>
</dbReference>
<feature type="transmembrane region" description="Helical" evidence="1">
    <location>
        <begin position="21"/>
        <end position="42"/>
    </location>
</feature>
<accession>A0A831NYC6</accession>